<organism evidence="1">
    <name type="scientific">marine sediment metagenome</name>
    <dbReference type="NCBI Taxonomy" id="412755"/>
    <lineage>
        <taxon>unclassified sequences</taxon>
        <taxon>metagenomes</taxon>
        <taxon>ecological metagenomes</taxon>
    </lineage>
</organism>
<evidence type="ECO:0000313" key="1">
    <source>
        <dbReference type="EMBL" id="GAI03115.1"/>
    </source>
</evidence>
<accession>X1LL42</accession>
<gene>
    <name evidence="1" type="ORF">S06H3_18985</name>
</gene>
<sequence length="30" mass="3418">MKNEDISIKMNSLKKLLKGDKRIIAQTIST</sequence>
<name>X1LL42_9ZZZZ</name>
<feature type="non-terminal residue" evidence="1">
    <location>
        <position position="30"/>
    </location>
</feature>
<proteinExistence type="predicted"/>
<dbReference type="AlphaFoldDB" id="X1LL42"/>
<comment type="caution">
    <text evidence="1">The sequence shown here is derived from an EMBL/GenBank/DDBJ whole genome shotgun (WGS) entry which is preliminary data.</text>
</comment>
<dbReference type="EMBL" id="BARV01009666">
    <property type="protein sequence ID" value="GAI03115.1"/>
    <property type="molecule type" value="Genomic_DNA"/>
</dbReference>
<protein>
    <submittedName>
        <fullName evidence="1">Uncharacterized protein</fullName>
    </submittedName>
</protein>
<reference evidence="1" key="1">
    <citation type="journal article" date="2014" name="Front. Microbiol.">
        <title>High frequency of phylogenetically diverse reductive dehalogenase-homologous genes in deep subseafloor sedimentary metagenomes.</title>
        <authorList>
            <person name="Kawai M."/>
            <person name="Futagami T."/>
            <person name="Toyoda A."/>
            <person name="Takaki Y."/>
            <person name="Nishi S."/>
            <person name="Hori S."/>
            <person name="Arai W."/>
            <person name="Tsubouchi T."/>
            <person name="Morono Y."/>
            <person name="Uchiyama I."/>
            <person name="Ito T."/>
            <person name="Fujiyama A."/>
            <person name="Inagaki F."/>
            <person name="Takami H."/>
        </authorList>
    </citation>
    <scope>NUCLEOTIDE SEQUENCE</scope>
    <source>
        <strain evidence="1">Expedition CK06-06</strain>
    </source>
</reference>